<dbReference type="PRINTS" id="PR01415">
    <property type="entry name" value="ANKYRIN"/>
</dbReference>
<evidence type="ECO:0000256" key="2">
    <source>
        <dbReference type="ARBA" id="ARBA00023043"/>
    </source>
</evidence>
<comment type="caution">
    <text evidence="4">The sequence shown here is derived from an EMBL/GenBank/DDBJ whole genome shotgun (WGS) entry which is preliminary data.</text>
</comment>
<keyword evidence="1" id="KW-0677">Repeat</keyword>
<accession>A0A6S7GKH6</accession>
<dbReference type="PANTHER" id="PTHR24171:SF8">
    <property type="entry name" value="BRCA1-ASSOCIATED RING DOMAIN PROTEIN 1"/>
    <property type="match status" value="1"/>
</dbReference>
<dbReference type="GO" id="GO:0031436">
    <property type="term" value="C:BRCA1-BARD1 complex"/>
    <property type="evidence" value="ECO:0007669"/>
    <property type="project" value="TreeGrafter"/>
</dbReference>
<dbReference type="InterPro" id="IPR002110">
    <property type="entry name" value="Ankyrin_rpt"/>
</dbReference>
<dbReference type="PROSITE" id="PS50297">
    <property type="entry name" value="ANK_REP_REGION"/>
    <property type="match status" value="3"/>
</dbReference>
<name>A0A6S7GKH6_PARCT</name>
<feature type="region of interest" description="Disordered" evidence="3">
    <location>
        <begin position="34"/>
        <end position="57"/>
    </location>
</feature>
<protein>
    <submittedName>
        <fullName evidence="4">Ankyrin repeat family A 2 isoform X1</fullName>
    </submittedName>
</protein>
<dbReference type="SUPFAM" id="SSF48403">
    <property type="entry name" value="Ankyrin repeat"/>
    <property type="match status" value="1"/>
</dbReference>
<gene>
    <name evidence="4" type="ORF">PACLA_8A013516</name>
</gene>
<proteinExistence type="predicted"/>
<dbReference type="AlphaFoldDB" id="A0A6S7GKH6"/>
<dbReference type="EMBL" id="CACRXK020001988">
    <property type="protein sequence ID" value="CAB3992145.1"/>
    <property type="molecule type" value="Genomic_DNA"/>
</dbReference>
<dbReference type="GO" id="GO:0070531">
    <property type="term" value="C:BRCA1-A complex"/>
    <property type="evidence" value="ECO:0007669"/>
    <property type="project" value="TreeGrafter"/>
</dbReference>
<dbReference type="SMART" id="SM00248">
    <property type="entry name" value="ANK"/>
    <property type="match status" value="4"/>
</dbReference>
<dbReference type="GO" id="GO:0004842">
    <property type="term" value="F:ubiquitin-protein transferase activity"/>
    <property type="evidence" value="ECO:0007669"/>
    <property type="project" value="TreeGrafter"/>
</dbReference>
<dbReference type="PROSITE" id="PS50088">
    <property type="entry name" value="ANK_REPEAT"/>
    <property type="match status" value="3"/>
</dbReference>
<dbReference type="OrthoDB" id="5970553at2759"/>
<dbReference type="Proteomes" id="UP001152795">
    <property type="component" value="Unassembled WGS sequence"/>
</dbReference>
<keyword evidence="2" id="KW-0040">ANK repeat</keyword>
<dbReference type="Pfam" id="PF12796">
    <property type="entry name" value="Ank_2"/>
    <property type="match status" value="1"/>
</dbReference>
<sequence length="242" mass="26056">MADLNHFADQQQNDFGADQEVAAVLGGRCLDVPVQRGRSSSSKSSKSRDSASSMDTVKIKCENVTPVSESSYDSDIAHYPSLQFLAAQGEVVKIKEEIERGIDINAMDKQGLTPLMWAAAHRQKAASKLLLENHADPNKEGLGGETPLLFAASQGQSGIIGQLLHHGADINHADMNGGTALMYAVFGGFQEIVKTLLENGADMTMKNENDETCYSLAASLGNKAVKHVIEEYLKGVLENPRP</sequence>
<dbReference type="GO" id="GO:0085020">
    <property type="term" value="P:protein K6-linked ubiquitination"/>
    <property type="evidence" value="ECO:0007669"/>
    <property type="project" value="TreeGrafter"/>
</dbReference>
<organism evidence="4 5">
    <name type="scientific">Paramuricea clavata</name>
    <name type="common">Red gorgonian</name>
    <name type="synonym">Violescent sea-whip</name>
    <dbReference type="NCBI Taxonomy" id="317549"/>
    <lineage>
        <taxon>Eukaryota</taxon>
        <taxon>Metazoa</taxon>
        <taxon>Cnidaria</taxon>
        <taxon>Anthozoa</taxon>
        <taxon>Octocorallia</taxon>
        <taxon>Malacalcyonacea</taxon>
        <taxon>Plexauridae</taxon>
        <taxon>Paramuricea</taxon>
    </lineage>
</organism>
<evidence type="ECO:0000256" key="1">
    <source>
        <dbReference type="ARBA" id="ARBA00022737"/>
    </source>
</evidence>
<evidence type="ECO:0000256" key="3">
    <source>
        <dbReference type="SAM" id="MobiDB-lite"/>
    </source>
</evidence>
<reference evidence="4" key="1">
    <citation type="submission" date="2020-04" db="EMBL/GenBank/DDBJ databases">
        <authorList>
            <person name="Alioto T."/>
            <person name="Alioto T."/>
            <person name="Gomez Garrido J."/>
        </authorList>
    </citation>
    <scope>NUCLEOTIDE SEQUENCE</scope>
    <source>
        <strain evidence="4">A484AB</strain>
    </source>
</reference>
<evidence type="ECO:0000313" key="4">
    <source>
        <dbReference type="EMBL" id="CAB3992145.1"/>
    </source>
</evidence>
<evidence type="ECO:0000313" key="5">
    <source>
        <dbReference type="Proteomes" id="UP001152795"/>
    </source>
</evidence>
<dbReference type="Gene3D" id="1.25.40.20">
    <property type="entry name" value="Ankyrin repeat-containing domain"/>
    <property type="match status" value="1"/>
</dbReference>
<dbReference type="InterPro" id="IPR036770">
    <property type="entry name" value="Ankyrin_rpt-contain_sf"/>
</dbReference>
<keyword evidence="5" id="KW-1185">Reference proteome</keyword>
<dbReference type="PANTHER" id="PTHR24171">
    <property type="entry name" value="ANKYRIN REPEAT DOMAIN-CONTAINING PROTEIN 39-RELATED"/>
    <property type="match status" value="1"/>
</dbReference>